<feature type="compositionally biased region" description="Polar residues" evidence="1">
    <location>
        <begin position="146"/>
        <end position="175"/>
    </location>
</feature>
<feature type="compositionally biased region" description="Polar residues" evidence="1">
    <location>
        <begin position="214"/>
        <end position="244"/>
    </location>
</feature>
<dbReference type="Proteomes" id="UP001470230">
    <property type="component" value="Unassembled WGS sequence"/>
</dbReference>
<protein>
    <recommendedName>
        <fullName evidence="4">Ubiquitin-like domain-containing protein</fullName>
    </recommendedName>
</protein>
<reference evidence="2 3" key="1">
    <citation type="submission" date="2024-04" db="EMBL/GenBank/DDBJ databases">
        <title>Tritrichomonas musculus Genome.</title>
        <authorList>
            <person name="Alves-Ferreira E."/>
            <person name="Grigg M."/>
            <person name="Lorenzi H."/>
            <person name="Galac M."/>
        </authorList>
    </citation>
    <scope>NUCLEOTIDE SEQUENCE [LARGE SCALE GENOMIC DNA]</scope>
    <source>
        <strain evidence="2 3">EAF2021</strain>
    </source>
</reference>
<dbReference type="EMBL" id="JAPFFF010000060">
    <property type="protein sequence ID" value="KAK8837318.1"/>
    <property type="molecule type" value="Genomic_DNA"/>
</dbReference>
<feature type="compositionally biased region" description="Low complexity" evidence="1">
    <location>
        <begin position="120"/>
        <end position="133"/>
    </location>
</feature>
<evidence type="ECO:0008006" key="4">
    <source>
        <dbReference type="Google" id="ProtNLM"/>
    </source>
</evidence>
<name>A0ABR2GUI3_9EUKA</name>
<evidence type="ECO:0000313" key="2">
    <source>
        <dbReference type="EMBL" id="KAK8837318.1"/>
    </source>
</evidence>
<keyword evidence="3" id="KW-1185">Reference proteome</keyword>
<feature type="compositionally biased region" description="Polar residues" evidence="1">
    <location>
        <begin position="192"/>
        <end position="203"/>
    </location>
</feature>
<evidence type="ECO:0000256" key="1">
    <source>
        <dbReference type="SAM" id="MobiDB-lite"/>
    </source>
</evidence>
<proteinExistence type="predicted"/>
<accession>A0ABR2GUI3</accession>
<organism evidence="2 3">
    <name type="scientific">Tritrichomonas musculus</name>
    <dbReference type="NCBI Taxonomy" id="1915356"/>
    <lineage>
        <taxon>Eukaryota</taxon>
        <taxon>Metamonada</taxon>
        <taxon>Parabasalia</taxon>
        <taxon>Tritrichomonadida</taxon>
        <taxon>Tritrichomonadidae</taxon>
        <taxon>Tritrichomonas</taxon>
    </lineage>
</organism>
<evidence type="ECO:0000313" key="3">
    <source>
        <dbReference type="Proteomes" id="UP001470230"/>
    </source>
</evidence>
<sequence>MFWISFISGQRKFSLEITGEETLIDIENILNESYGINKDLYFYVDNKFLTHDSYFTPLEEILDLNRPGIIEIIIKSINNTFEQGSPSKTKQDSSISIGSNESKIFTRKIHIKAKKDSNLSTSQPYSNSNSQSQQEKKPIKVRLPNAGQNSPSPRNQFAPSTSTDNSNGTETQSNHPKPKIKLPTASPKDISPRNQPSQSNKNDTIIAHKVQKPGSDSKTSSPRNQNLHSNQNESQQITDNSIAQVPNEDAHQTIVLPKQSSKVIVKPKLGKT</sequence>
<feature type="region of interest" description="Disordered" evidence="1">
    <location>
        <begin position="115"/>
        <end position="254"/>
    </location>
</feature>
<gene>
    <name evidence="2" type="ORF">M9Y10_036751</name>
</gene>
<comment type="caution">
    <text evidence="2">The sequence shown here is derived from an EMBL/GenBank/DDBJ whole genome shotgun (WGS) entry which is preliminary data.</text>
</comment>